<evidence type="ECO:0000313" key="4">
    <source>
        <dbReference type="EMBL" id="KAG6000155.1"/>
    </source>
</evidence>
<feature type="coiled-coil region" evidence="1">
    <location>
        <begin position="688"/>
        <end position="715"/>
    </location>
</feature>
<feature type="compositionally biased region" description="Low complexity" evidence="2">
    <location>
        <begin position="209"/>
        <end position="233"/>
    </location>
</feature>
<evidence type="ECO:0000256" key="2">
    <source>
        <dbReference type="SAM" id="MobiDB-lite"/>
    </source>
</evidence>
<organism evidence="4 5">
    <name type="scientific">Claviceps pusilla</name>
    <dbReference type="NCBI Taxonomy" id="123648"/>
    <lineage>
        <taxon>Eukaryota</taxon>
        <taxon>Fungi</taxon>
        <taxon>Dikarya</taxon>
        <taxon>Ascomycota</taxon>
        <taxon>Pezizomycotina</taxon>
        <taxon>Sordariomycetes</taxon>
        <taxon>Hypocreomycetidae</taxon>
        <taxon>Hypocreales</taxon>
        <taxon>Clavicipitaceae</taxon>
        <taxon>Claviceps</taxon>
    </lineage>
</organism>
<protein>
    <recommendedName>
        <fullName evidence="3">F-box domain-containing protein</fullName>
    </recommendedName>
</protein>
<dbReference type="EMBL" id="SRPW01001559">
    <property type="protein sequence ID" value="KAG6000155.1"/>
    <property type="molecule type" value="Genomic_DNA"/>
</dbReference>
<feature type="compositionally biased region" description="Acidic residues" evidence="2">
    <location>
        <begin position="489"/>
        <end position="499"/>
    </location>
</feature>
<keyword evidence="1" id="KW-0175">Coiled coil</keyword>
<sequence length="914" mass="101636">MATNSVRDHLAAAPSLSSTKPRASLLNLPAETQREIVSHCSQSDLICLALVSRRFHELASAQLYRNFHIIFPDEDDINFDSPIDGLAGGLDTFTTSEYNYARHLKDLSMDTLSPGRKGEQSYQPYLYKASCGKFLNTLLYLTLKRARSLETFRWNIRIELSRPVYAQLHSIRTLKRVHVRLQAGDSYYTPPPPLPAAIDWHPNSQTPQSTGTWPVTTQTTPSSSIIPTSSSPPLGTPPSLLPHSSRPRPKSRTGKEGTRNVHPPTLSGFKDLSSLSVLDIDNLDILEEVQTCVNRSFSTLKALQLSLSCNLAQRARKSAHDSDADDSDLEDELQDDPQSNNTIDFNGTGPAKAFRAQEERKLQEMILAKIFDIEDHQLVKKPPLHLVSGSLKLDSNGNLEATTTSSDSRADDPRTEFVDALRTATTRLMTSLNGSRNFSISQQEALEIIEQAARKYVAIDSKPIEATCDVEDTKANEGEASISSRLPDEGVDDEAMPRNDEEDGCLAEEMATAWGPSNRGLLSTDPSTLDRTPPSENVRLPPRAGRQQFSPEDIDIEHLETVQDHLEEFHDQQRPQDGAMADSHATAPLTQRLGPNQATKNLSPVGTDQDDAVVEEQGLEESSAPASGCSQDQNTEFEIVKVDRDAITRKLVQLHRLVRGVGRRVLEIRDERLSGSRSVFDSALDAELALLNRSAVEVANEIRILEAEIEDLVEKPMTRSNSSSSSSSSSKRDTAMKQKQKQSIEAYKRKTRGMSIESLRICLIPVKASVLSQAIDVACLRELTLINVGNQAPIWSLLTKEQKNRPLALRSVYTDHVSASFLTFLAQLPVLEELFMLERGLKYKPESFAPRSAITMDQIRRLVLKKHIPTLKRLMIKDEYRCPTWDANEKTMILVCTRGVQLEELALSMNIHAV</sequence>
<feature type="compositionally biased region" description="Polar residues" evidence="2">
    <location>
        <begin position="520"/>
        <end position="530"/>
    </location>
</feature>
<dbReference type="AlphaFoldDB" id="A0A9P7SY17"/>
<evidence type="ECO:0000259" key="3">
    <source>
        <dbReference type="PROSITE" id="PS50181"/>
    </source>
</evidence>
<feature type="compositionally biased region" description="Low complexity" evidence="2">
    <location>
        <begin position="720"/>
        <end position="729"/>
    </location>
</feature>
<evidence type="ECO:0000256" key="1">
    <source>
        <dbReference type="SAM" id="Coils"/>
    </source>
</evidence>
<dbReference type="Pfam" id="PF12937">
    <property type="entry name" value="F-box-like"/>
    <property type="match status" value="1"/>
</dbReference>
<feature type="region of interest" description="Disordered" evidence="2">
    <location>
        <begin position="587"/>
        <end position="607"/>
    </location>
</feature>
<feature type="non-terminal residue" evidence="4">
    <location>
        <position position="1"/>
    </location>
</feature>
<evidence type="ECO:0000313" key="5">
    <source>
        <dbReference type="Proteomes" id="UP000748025"/>
    </source>
</evidence>
<feature type="region of interest" description="Disordered" evidence="2">
    <location>
        <begin position="715"/>
        <end position="744"/>
    </location>
</feature>
<feature type="region of interest" description="Disordered" evidence="2">
    <location>
        <begin position="516"/>
        <end position="548"/>
    </location>
</feature>
<feature type="region of interest" description="Disordered" evidence="2">
    <location>
        <begin position="473"/>
        <end position="499"/>
    </location>
</feature>
<dbReference type="Proteomes" id="UP000748025">
    <property type="component" value="Unassembled WGS sequence"/>
</dbReference>
<dbReference type="InterPro" id="IPR001810">
    <property type="entry name" value="F-box_dom"/>
</dbReference>
<dbReference type="OrthoDB" id="4200124at2759"/>
<comment type="caution">
    <text evidence="4">The sequence shown here is derived from an EMBL/GenBank/DDBJ whole genome shotgun (WGS) entry which is preliminary data.</text>
</comment>
<feature type="domain" description="F-box" evidence="3">
    <location>
        <begin position="22"/>
        <end position="67"/>
    </location>
</feature>
<reference evidence="4" key="1">
    <citation type="journal article" date="2020" name="bioRxiv">
        <title>Whole genome comparisons of ergot fungi reveals the divergence and evolution of species within the genus Claviceps are the result of varying mechanisms driving genome evolution and host range expansion.</title>
        <authorList>
            <person name="Wyka S.A."/>
            <person name="Mondo S.J."/>
            <person name="Liu M."/>
            <person name="Dettman J."/>
            <person name="Nalam V."/>
            <person name="Broders K.D."/>
        </authorList>
    </citation>
    <scope>NUCLEOTIDE SEQUENCE</scope>
    <source>
        <strain evidence="4">CCC 602</strain>
    </source>
</reference>
<feature type="compositionally biased region" description="Polar residues" evidence="2">
    <location>
        <begin position="593"/>
        <end position="606"/>
    </location>
</feature>
<dbReference type="SUPFAM" id="SSF81383">
    <property type="entry name" value="F-box domain"/>
    <property type="match status" value="1"/>
</dbReference>
<name>A0A9P7SY17_9HYPO</name>
<proteinExistence type="predicted"/>
<dbReference type="InterPro" id="IPR036047">
    <property type="entry name" value="F-box-like_dom_sf"/>
</dbReference>
<feature type="region of interest" description="Disordered" evidence="2">
    <location>
        <begin position="318"/>
        <end position="352"/>
    </location>
</feature>
<gene>
    <name evidence="4" type="ORF">E4U43_001678</name>
</gene>
<dbReference type="PROSITE" id="PS50181">
    <property type="entry name" value="FBOX"/>
    <property type="match status" value="1"/>
</dbReference>
<feature type="compositionally biased region" description="Acidic residues" evidence="2">
    <location>
        <begin position="323"/>
        <end position="335"/>
    </location>
</feature>
<accession>A0A9P7SY17</accession>
<feature type="region of interest" description="Disordered" evidence="2">
    <location>
        <begin position="192"/>
        <end position="268"/>
    </location>
</feature>
<keyword evidence="5" id="KW-1185">Reference proteome</keyword>